<feature type="domain" description="ABC transporter" evidence="5">
    <location>
        <begin position="5"/>
        <end position="231"/>
    </location>
</feature>
<evidence type="ECO:0000313" key="8">
    <source>
        <dbReference type="Proteomes" id="UP000289805"/>
    </source>
</evidence>
<dbReference type="Gene3D" id="3.40.50.300">
    <property type="entry name" value="P-loop containing nucleotide triphosphate hydrolases"/>
    <property type="match status" value="1"/>
</dbReference>
<reference evidence="8 9" key="1">
    <citation type="submission" date="2019-01" db="EMBL/GenBank/DDBJ databases">
        <title>Oerskovia turbata Genome sequencing and assembly.</title>
        <authorList>
            <person name="Dou T."/>
        </authorList>
    </citation>
    <scope>NUCLEOTIDE SEQUENCE [LARGE SCALE GENOMIC DNA]</scope>
    <source>
        <strain evidence="7 8">JCM12123</strain>
        <strain evidence="6 9">JCM3160</strain>
    </source>
</reference>
<dbReference type="SMART" id="SM00382">
    <property type="entry name" value="AAA"/>
    <property type="match status" value="1"/>
</dbReference>
<keyword evidence="9" id="KW-1185">Reference proteome</keyword>
<keyword evidence="3" id="KW-0547">Nucleotide-binding</keyword>
<dbReference type="STRING" id="1713.GCA_000718325_00342"/>
<gene>
    <name evidence="6" type="ORF">EQW73_03615</name>
    <name evidence="7" type="ORF">EQW78_08840</name>
</gene>
<evidence type="ECO:0000313" key="9">
    <source>
        <dbReference type="Proteomes" id="UP000290517"/>
    </source>
</evidence>
<dbReference type="PROSITE" id="PS50893">
    <property type="entry name" value="ABC_TRANSPORTER_2"/>
    <property type="match status" value="1"/>
</dbReference>
<dbReference type="InterPro" id="IPR003439">
    <property type="entry name" value="ABC_transporter-like_ATP-bd"/>
</dbReference>
<dbReference type="CDD" id="cd03230">
    <property type="entry name" value="ABC_DR_subfamily_A"/>
    <property type="match status" value="1"/>
</dbReference>
<dbReference type="Proteomes" id="UP000289805">
    <property type="component" value="Unassembled WGS sequence"/>
</dbReference>
<evidence type="ECO:0000256" key="4">
    <source>
        <dbReference type="ARBA" id="ARBA00022840"/>
    </source>
</evidence>
<protein>
    <submittedName>
        <fullName evidence="7">ABC transporter ATP-binding protein</fullName>
    </submittedName>
</protein>
<evidence type="ECO:0000256" key="3">
    <source>
        <dbReference type="ARBA" id="ARBA00022741"/>
    </source>
</evidence>
<evidence type="ECO:0000259" key="5">
    <source>
        <dbReference type="PROSITE" id="PS50893"/>
    </source>
</evidence>
<comment type="caution">
    <text evidence="7">The sequence shown here is derived from an EMBL/GenBank/DDBJ whole genome shotgun (WGS) entry which is preliminary data.</text>
</comment>
<keyword evidence="2" id="KW-0813">Transport</keyword>
<dbReference type="EMBL" id="SDJQ01000011">
    <property type="protein sequence ID" value="RXR34309.1"/>
    <property type="molecule type" value="Genomic_DNA"/>
</dbReference>
<comment type="similarity">
    <text evidence="1">Belongs to the ABC transporter superfamily.</text>
</comment>
<dbReference type="SUPFAM" id="SSF52540">
    <property type="entry name" value="P-loop containing nucleoside triphosphate hydrolases"/>
    <property type="match status" value="1"/>
</dbReference>
<organism evidence="7 8">
    <name type="scientific">Oerskovia turbata</name>
    <dbReference type="NCBI Taxonomy" id="1713"/>
    <lineage>
        <taxon>Bacteria</taxon>
        <taxon>Bacillati</taxon>
        <taxon>Actinomycetota</taxon>
        <taxon>Actinomycetes</taxon>
        <taxon>Micrococcales</taxon>
        <taxon>Cellulomonadaceae</taxon>
        <taxon>Oerskovia</taxon>
    </lineage>
</organism>
<evidence type="ECO:0000256" key="2">
    <source>
        <dbReference type="ARBA" id="ARBA00022448"/>
    </source>
</evidence>
<evidence type="ECO:0000256" key="1">
    <source>
        <dbReference type="ARBA" id="ARBA00005417"/>
    </source>
</evidence>
<evidence type="ECO:0000313" key="7">
    <source>
        <dbReference type="EMBL" id="RXR34309.1"/>
    </source>
</evidence>
<dbReference type="GO" id="GO:0016887">
    <property type="term" value="F:ATP hydrolysis activity"/>
    <property type="evidence" value="ECO:0007669"/>
    <property type="project" value="InterPro"/>
</dbReference>
<dbReference type="AlphaFoldDB" id="A0A4Q1KXS2"/>
<dbReference type="PANTHER" id="PTHR43335:SF4">
    <property type="entry name" value="ABC TRANSPORTER, ATP-BINDING PROTEIN"/>
    <property type="match status" value="1"/>
</dbReference>
<dbReference type="GO" id="GO:0005524">
    <property type="term" value="F:ATP binding"/>
    <property type="evidence" value="ECO:0007669"/>
    <property type="project" value="UniProtKB-KW"/>
</dbReference>
<dbReference type="Proteomes" id="UP000290517">
    <property type="component" value="Unassembled WGS sequence"/>
</dbReference>
<dbReference type="EMBL" id="SDJR01000003">
    <property type="protein sequence ID" value="RXR26612.1"/>
    <property type="molecule type" value="Genomic_DNA"/>
</dbReference>
<accession>A0A4Q1KXS2</accession>
<keyword evidence="4 7" id="KW-0067">ATP-binding</keyword>
<dbReference type="PANTHER" id="PTHR43335">
    <property type="entry name" value="ABC TRANSPORTER, ATP-BINDING PROTEIN"/>
    <property type="match status" value="1"/>
</dbReference>
<dbReference type="InterPro" id="IPR003593">
    <property type="entry name" value="AAA+_ATPase"/>
</dbReference>
<dbReference type="InterPro" id="IPR027417">
    <property type="entry name" value="P-loop_NTPase"/>
</dbReference>
<sequence>MSEVLRFENVGRQFRGGAGVSDLSFHVERGEVVALIGLNGAGKTTLMRLALGMLRPQSGEVRVFGRALGDLPTAGWARVGALIETPPAYPELTVRKNLHIACLLRGGDPRCVDASLEAWRLGPVAERRFRRLSQGNRQRTGLAAALQHDPQLIVLDEPSSTLDPASVILLREQLTRRARQGAAVLVSSHHLDEVARIADRVLLMNAGRLIGRLDTTGRDLERAFFERIQADDEHRATVEGAGAR</sequence>
<dbReference type="Pfam" id="PF00005">
    <property type="entry name" value="ABC_tran"/>
    <property type="match status" value="1"/>
</dbReference>
<name>A0A4Q1KXS2_9CELL</name>
<evidence type="ECO:0000313" key="6">
    <source>
        <dbReference type="EMBL" id="RXR26612.1"/>
    </source>
</evidence>
<proteinExistence type="inferred from homology"/>
<dbReference type="OrthoDB" id="9804819at2"/>